<gene>
    <name evidence="2" type="ORF">FTUN_5180</name>
</gene>
<dbReference type="AlphaFoldDB" id="A0A6M5YU58"/>
<reference evidence="3" key="1">
    <citation type="submission" date="2020-05" db="EMBL/GenBank/DDBJ databases">
        <title>Frigoriglobus tundricola gen. nov., sp. nov., a psychrotolerant cellulolytic planctomycete of the family Gemmataceae with two divergent copies of 16S rRNA gene.</title>
        <authorList>
            <person name="Kulichevskaya I.S."/>
            <person name="Ivanova A.A."/>
            <person name="Naumoff D.G."/>
            <person name="Beletsky A.V."/>
            <person name="Rijpstra W.I.C."/>
            <person name="Sinninghe Damste J.S."/>
            <person name="Mardanov A.V."/>
            <person name="Ravin N.V."/>
            <person name="Dedysh S.N."/>
        </authorList>
    </citation>
    <scope>NUCLEOTIDE SEQUENCE [LARGE SCALE GENOMIC DNA]</scope>
    <source>
        <strain evidence="3">PL17</strain>
    </source>
</reference>
<feature type="region of interest" description="Disordered" evidence="1">
    <location>
        <begin position="211"/>
        <end position="245"/>
    </location>
</feature>
<feature type="compositionally biased region" description="Low complexity" evidence="1">
    <location>
        <begin position="258"/>
        <end position="273"/>
    </location>
</feature>
<protein>
    <submittedName>
        <fullName evidence="2">Uncharacterized protein</fullName>
    </submittedName>
</protein>
<feature type="region of interest" description="Disordered" evidence="1">
    <location>
        <begin position="254"/>
        <end position="273"/>
    </location>
</feature>
<keyword evidence="3" id="KW-1185">Reference proteome</keyword>
<sequence length="273" mass="28818">MWVNSVSGRTVAGPAAGWRELPPEPAPDRDALPALTLAASAEHPLVLELRPATPDSAAAVWVDRVLIEAGMTEDGSVGYRARFHLLRWLTPAADVLLPDPVGPNPTAHVDGKTAALVPVGPADGARRFRVALPDGTGHAAVLEVQYALPGPRHVLGQTVYQPPRLAAAAYSGPTRWLVTEPADAAPLLSSGARPELYWRWRGAFTPRPPPAAPIWTAGSRPASIRGPTAGAGRTASRCRARSAQPEPVRVVRVPWLGRSSSPARSGCSSSRSR</sequence>
<dbReference type="EMBL" id="CP053452">
    <property type="protein sequence ID" value="QJW97605.1"/>
    <property type="molecule type" value="Genomic_DNA"/>
</dbReference>
<accession>A0A6M5YU58</accession>
<name>A0A6M5YU58_9BACT</name>
<evidence type="ECO:0000313" key="3">
    <source>
        <dbReference type="Proteomes" id="UP000503447"/>
    </source>
</evidence>
<feature type="region of interest" description="Disordered" evidence="1">
    <location>
        <begin position="1"/>
        <end position="30"/>
    </location>
</feature>
<dbReference type="Proteomes" id="UP000503447">
    <property type="component" value="Chromosome"/>
</dbReference>
<proteinExistence type="predicted"/>
<organism evidence="2 3">
    <name type="scientific">Frigoriglobus tundricola</name>
    <dbReference type="NCBI Taxonomy" id="2774151"/>
    <lineage>
        <taxon>Bacteria</taxon>
        <taxon>Pseudomonadati</taxon>
        <taxon>Planctomycetota</taxon>
        <taxon>Planctomycetia</taxon>
        <taxon>Gemmatales</taxon>
        <taxon>Gemmataceae</taxon>
        <taxon>Frigoriglobus</taxon>
    </lineage>
</organism>
<dbReference type="KEGG" id="ftj:FTUN_5180"/>
<evidence type="ECO:0000313" key="2">
    <source>
        <dbReference type="EMBL" id="QJW97605.1"/>
    </source>
</evidence>
<evidence type="ECO:0000256" key="1">
    <source>
        <dbReference type="SAM" id="MobiDB-lite"/>
    </source>
</evidence>